<accession>A0A3Q2PU67</accession>
<organism evidence="2 3">
    <name type="scientific">Fundulus heteroclitus</name>
    <name type="common">Killifish</name>
    <name type="synonym">Mummichog</name>
    <dbReference type="NCBI Taxonomy" id="8078"/>
    <lineage>
        <taxon>Eukaryota</taxon>
        <taxon>Metazoa</taxon>
        <taxon>Chordata</taxon>
        <taxon>Craniata</taxon>
        <taxon>Vertebrata</taxon>
        <taxon>Euteleostomi</taxon>
        <taxon>Actinopterygii</taxon>
        <taxon>Neopterygii</taxon>
        <taxon>Teleostei</taxon>
        <taxon>Neoteleostei</taxon>
        <taxon>Acanthomorphata</taxon>
        <taxon>Ovalentaria</taxon>
        <taxon>Atherinomorphae</taxon>
        <taxon>Cyprinodontiformes</taxon>
        <taxon>Fundulidae</taxon>
        <taxon>Fundulus</taxon>
    </lineage>
</organism>
<keyword evidence="3" id="KW-1185">Reference proteome</keyword>
<evidence type="ECO:0000313" key="2">
    <source>
        <dbReference type="Ensembl" id="ENSFHEP00000016694.1"/>
    </source>
</evidence>
<reference evidence="2" key="2">
    <citation type="submission" date="2025-09" db="UniProtKB">
        <authorList>
            <consortium name="Ensembl"/>
        </authorList>
    </citation>
    <scope>IDENTIFICATION</scope>
</reference>
<dbReference type="Ensembl" id="ENSFHET00000025162.1">
    <property type="protein sequence ID" value="ENSFHEP00000016694.1"/>
    <property type="gene ID" value="ENSFHEG00000018397.1"/>
</dbReference>
<feature type="region of interest" description="Disordered" evidence="1">
    <location>
        <begin position="93"/>
        <end position="134"/>
    </location>
</feature>
<feature type="region of interest" description="Disordered" evidence="1">
    <location>
        <begin position="1"/>
        <end position="48"/>
    </location>
</feature>
<feature type="compositionally biased region" description="Basic and acidic residues" evidence="1">
    <location>
        <begin position="21"/>
        <end position="45"/>
    </location>
</feature>
<proteinExistence type="predicted"/>
<evidence type="ECO:0000256" key="1">
    <source>
        <dbReference type="SAM" id="MobiDB-lite"/>
    </source>
</evidence>
<evidence type="ECO:0000313" key="3">
    <source>
        <dbReference type="Proteomes" id="UP000265000"/>
    </source>
</evidence>
<sequence length="134" mass="14425">SGVHRHFGGQVPKWPLGAVGELDRLVEKGRESEGPTESPDRRAEDPAALPLLAPVGVVGAHDHEVPIDAYASQKDDARVEVGFDNQVEELAHEVAEEPSADMGYGKEGERQGHDQNLPAGADHPSHQQISWDGQ</sequence>
<protein>
    <submittedName>
        <fullName evidence="2">Uncharacterized protein</fullName>
    </submittedName>
</protein>
<dbReference type="AlphaFoldDB" id="A0A3Q2PU67"/>
<feature type="compositionally biased region" description="Basic and acidic residues" evidence="1">
    <location>
        <begin position="104"/>
        <end position="113"/>
    </location>
</feature>
<dbReference type="Proteomes" id="UP000265000">
    <property type="component" value="Unplaced"/>
</dbReference>
<name>A0A3Q2PU67_FUNHE</name>
<reference evidence="2" key="1">
    <citation type="submission" date="2025-08" db="UniProtKB">
        <authorList>
            <consortium name="Ensembl"/>
        </authorList>
    </citation>
    <scope>IDENTIFICATION</scope>
</reference>